<sequence length="276" mass="31009">MALLKLLFTWALFAVMALAANPWVARHRLTSDQYQSTMNDLVAQGYKPTYVSGYTISNSPRFAAIWQKPSGWVPAWVARHGMTSDEYQAAFNTYTSQGYRPILVNGYTVSGQDRYVAIWDKSTSGAWVARHRMTASEYQSQFNTYLAQGYRLKHVSGYAIGTEARYAALWEKTPNDSSAWSARHGLTSAQYQQEFNTMTAQGYRPTVVSGYGVNGVDYYAAIWEKKSGPAWVARHGMTSDQYQTQFNTITGQGYYPTVVSGYTLGSTDYYAALWSK</sequence>
<dbReference type="EMBL" id="CAJVPT010036453">
    <property type="protein sequence ID" value="CAG8714577.1"/>
    <property type="molecule type" value="Genomic_DNA"/>
</dbReference>
<gene>
    <name evidence="1" type="ORF">ACOLOM_LOCUS10841</name>
</gene>
<accession>A0ACA9PL63</accession>
<name>A0ACA9PL63_9GLOM</name>
<dbReference type="Proteomes" id="UP000789525">
    <property type="component" value="Unassembled WGS sequence"/>
</dbReference>
<keyword evidence="2" id="KW-1185">Reference proteome</keyword>
<proteinExistence type="predicted"/>
<evidence type="ECO:0000313" key="2">
    <source>
        <dbReference type="Proteomes" id="UP000789525"/>
    </source>
</evidence>
<protein>
    <submittedName>
        <fullName evidence="1">6526_t:CDS:1</fullName>
    </submittedName>
</protein>
<reference evidence="1" key="1">
    <citation type="submission" date="2021-06" db="EMBL/GenBank/DDBJ databases">
        <authorList>
            <person name="Kallberg Y."/>
            <person name="Tangrot J."/>
            <person name="Rosling A."/>
        </authorList>
    </citation>
    <scope>NUCLEOTIDE SEQUENCE</scope>
    <source>
        <strain evidence="1">CL356</strain>
    </source>
</reference>
<evidence type="ECO:0000313" key="1">
    <source>
        <dbReference type="EMBL" id="CAG8714577.1"/>
    </source>
</evidence>
<organism evidence="1 2">
    <name type="scientific">Acaulospora colombiana</name>
    <dbReference type="NCBI Taxonomy" id="27376"/>
    <lineage>
        <taxon>Eukaryota</taxon>
        <taxon>Fungi</taxon>
        <taxon>Fungi incertae sedis</taxon>
        <taxon>Mucoromycota</taxon>
        <taxon>Glomeromycotina</taxon>
        <taxon>Glomeromycetes</taxon>
        <taxon>Diversisporales</taxon>
        <taxon>Acaulosporaceae</taxon>
        <taxon>Acaulospora</taxon>
    </lineage>
</organism>
<comment type="caution">
    <text evidence="1">The sequence shown here is derived from an EMBL/GenBank/DDBJ whole genome shotgun (WGS) entry which is preliminary data.</text>
</comment>